<organism evidence="1 2">
    <name type="scientific">Thermogladius calderae (strain DSM 22663 / VKM B-2946 / 1633)</name>
    <dbReference type="NCBI Taxonomy" id="1184251"/>
    <lineage>
        <taxon>Archaea</taxon>
        <taxon>Thermoproteota</taxon>
        <taxon>Thermoprotei</taxon>
        <taxon>Desulfurococcales</taxon>
        <taxon>Desulfurococcaceae</taxon>
        <taxon>Thermogladius</taxon>
    </lineage>
</organism>
<evidence type="ECO:0008006" key="3">
    <source>
        <dbReference type="Google" id="ProtNLM"/>
    </source>
</evidence>
<reference evidence="1 2" key="1">
    <citation type="journal article" date="2012" name="J. Bacteriol.">
        <title>Complete genome sequence of the hyperthermophilic cellulolytic Crenarchaeon 'Thermogladius cellulolyticus' 1633.</title>
        <authorList>
            <person name="Mardanov A.V."/>
            <person name="Kochetkova T.V."/>
            <person name="Beletsky A.V."/>
            <person name="Bonch-Osmolovskaya E.A."/>
            <person name="Ravin N.V."/>
            <person name="Skryabin K.G."/>
        </authorList>
    </citation>
    <scope>NUCLEOTIDE SEQUENCE [LARGE SCALE GENOMIC DNA]</scope>
    <source>
        <strain evidence="2">DSM 22663 / VKM B-2946 / 1633</strain>
    </source>
</reference>
<dbReference type="HOGENOM" id="CLU_076814_1_0_2"/>
<dbReference type="SUPFAM" id="SSF160975">
    <property type="entry name" value="AF1531-like"/>
    <property type="match status" value="1"/>
</dbReference>
<dbReference type="Gene3D" id="1.10.150.280">
    <property type="entry name" value="AF1531-like domain"/>
    <property type="match status" value="1"/>
</dbReference>
<sequence length="210" mass="24319">MSRRGLESRKEAGREPAMYVLDYLETGNPSDRHFEHRNQPLVQGVGVKYLSLLEAIPLPAVRVEIFERIDLGPHSKVKHIIHVSYDDLTSVARSNLPEALKRVVAENEKLYTEFFNIAEPINIRLHALELLPGVGKKTMKTILEERESRRFENFADIKERVKIDPIKTVVERIIKEMVGGEKYYLFIRPRERTAGEVYLGYLERLHGELL</sequence>
<proteinExistence type="predicted"/>
<keyword evidence="2" id="KW-1185">Reference proteome</keyword>
<dbReference type="InParanoid" id="I3TDT0"/>
<dbReference type="InterPro" id="IPR007003">
    <property type="entry name" value="DUF655"/>
</dbReference>
<evidence type="ECO:0000313" key="2">
    <source>
        <dbReference type="Proteomes" id="UP000005270"/>
    </source>
</evidence>
<dbReference type="EMBL" id="CP003531">
    <property type="protein sequence ID" value="AFK50918.1"/>
    <property type="molecule type" value="Genomic_DNA"/>
</dbReference>
<dbReference type="PANTHER" id="PTHR40734">
    <property type="entry name" value="TRNA-SPECIFIC ADENOSINE DEAMINASE-RELATED"/>
    <property type="match status" value="1"/>
</dbReference>
<accession>I3TDT0</accession>
<name>I3TDT0_THEC1</name>
<dbReference type="InterPro" id="IPR012340">
    <property type="entry name" value="NA-bd_OB-fold"/>
</dbReference>
<evidence type="ECO:0000313" key="1">
    <source>
        <dbReference type="EMBL" id="AFK50918.1"/>
    </source>
</evidence>
<dbReference type="KEGG" id="thg:TCELL_0493"/>
<dbReference type="STRING" id="1184251.TCELL_0493"/>
<gene>
    <name evidence="1" type="ordered locus">TCELL_0493</name>
</gene>
<dbReference type="eggNOG" id="arCOG04130">
    <property type="taxonomic scope" value="Archaea"/>
</dbReference>
<dbReference type="Proteomes" id="UP000005270">
    <property type="component" value="Chromosome"/>
</dbReference>
<dbReference type="PANTHER" id="PTHR40734:SF1">
    <property type="entry name" value="DNA-BINDING PROTEIN"/>
    <property type="match status" value="1"/>
</dbReference>
<protein>
    <recommendedName>
        <fullName evidence="3">DUF655 domain-containing protein</fullName>
    </recommendedName>
</protein>
<dbReference type="Pfam" id="PF04919">
    <property type="entry name" value="DUF655"/>
    <property type="match status" value="1"/>
</dbReference>
<dbReference type="Gene3D" id="2.40.50.140">
    <property type="entry name" value="Nucleic acid-binding proteins"/>
    <property type="match status" value="1"/>
</dbReference>
<dbReference type="AlphaFoldDB" id="I3TDT0"/>